<dbReference type="EMBL" id="CP042806">
    <property type="protein sequence ID" value="QEE27117.1"/>
    <property type="molecule type" value="Genomic_DNA"/>
</dbReference>
<reference evidence="2 3" key="1">
    <citation type="submission" date="2019-08" db="EMBL/GenBank/DDBJ databases">
        <title>Complete genome sequence of Terriglobus albidus strain ORNL.</title>
        <authorList>
            <person name="Podar M."/>
        </authorList>
    </citation>
    <scope>NUCLEOTIDE SEQUENCE [LARGE SCALE GENOMIC DNA]</scope>
    <source>
        <strain evidence="2 3">ORNL</strain>
    </source>
</reference>
<dbReference type="OrthoDB" id="122075at2"/>
<feature type="transmembrane region" description="Helical" evidence="1">
    <location>
        <begin position="104"/>
        <end position="127"/>
    </location>
</feature>
<name>A0A5B9EA38_9BACT</name>
<evidence type="ECO:0000256" key="1">
    <source>
        <dbReference type="SAM" id="Phobius"/>
    </source>
</evidence>
<feature type="transmembrane region" description="Helical" evidence="1">
    <location>
        <begin position="63"/>
        <end position="84"/>
    </location>
</feature>
<evidence type="ECO:0000313" key="3">
    <source>
        <dbReference type="Proteomes" id="UP000321820"/>
    </source>
</evidence>
<dbReference type="AlphaFoldDB" id="A0A5B9EA38"/>
<evidence type="ECO:0008006" key="4">
    <source>
        <dbReference type="Google" id="ProtNLM"/>
    </source>
</evidence>
<organism evidence="2 3">
    <name type="scientific">Terriglobus albidus</name>
    <dbReference type="NCBI Taxonomy" id="1592106"/>
    <lineage>
        <taxon>Bacteria</taxon>
        <taxon>Pseudomonadati</taxon>
        <taxon>Acidobacteriota</taxon>
        <taxon>Terriglobia</taxon>
        <taxon>Terriglobales</taxon>
        <taxon>Acidobacteriaceae</taxon>
        <taxon>Terriglobus</taxon>
    </lineage>
</organism>
<evidence type="ECO:0000313" key="2">
    <source>
        <dbReference type="EMBL" id="QEE27117.1"/>
    </source>
</evidence>
<feature type="transmembrane region" description="Helical" evidence="1">
    <location>
        <begin position="139"/>
        <end position="164"/>
    </location>
</feature>
<dbReference type="Proteomes" id="UP000321820">
    <property type="component" value="Chromosome"/>
</dbReference>
<keyword evidence="3" id="KW-1185">Reference proteome</keyword>
<keyword evidence="1" id="KW-0472">Membrane</keyword>
<accession>A0A5B9EA38</accession>
<keyword evidence="1" id="KW-1133">Transmembrane helix</keyword>
<sequence length="181" mass="19250">MTCATCGSPTAAAGGFCSRCGAPQPAAQATPQPGAAPQPAPAGVPMAYGVPYIPRVPRHLQTLGVLWGVFAAYRIVSVFLGLAFANVMMRSHFFRWNMPGQMPFFHAMMPFIFATTLVMAGAAALVCWSLLQRKPWARVLAIVFGVLALLKFPFGTALGIYTLWVLAPSASGVEYDAIAID</sequence>
<dbReference type="KEGG" id="talb:FTW19_03265"/>
<keyword evidence="1" id="KW-0812">Transmembrane</keyword>
<protein>
    <recommendedName>
        <fullName evidence="4">Zinc ribbon domain-containing protein</fullName>
    </recommendedName>
</protein>
<dbReference type="RefSeq" id="WP_147646311.1">
    <property type="nucleotide sequence ID" value="NZ_CP042806.1"/>
</dbReference>
<gene>
    <name evidence="2" type="ORF">FTW19_03265</name>
</gene>
<proteinExistence type="predicted"/>